<dbReference type="Proteomes" id="UP000001292">
    <property type="component" value="Unassembled WGS sequence"/>
</dbReference>
<proteinExistence type="predicted"/>
<feature type="region of interest" description="Disordered" evidence="1">
    <location>
        <begin position="26"/>
        <end position="57"/>
    </location>
</feature>
<keyword evidence="3" id="KW-1185">Reference proteome</keyword>
<sequence>MRSQCGFVNATRVQCRAIVAIPSSSITTTTSPIPIPVPNRSRSRANNSSSGRRESDV</sequence>
<accession>B4I770</accession>
<evidence type="ECO:0000313" key="3">
    <source>
        <dbReference type="Proteomes" id="UP000001292"/>
    </source>
</evidence>
<reference evidence="2 3" key="1">
    <citation type="journal article" date="2007" name="Nature">
        <title>Evolution of genes and genomes on the Drosophila phylogeny.</title>
        <authorList>
            <consortium name="Drosophila 12 Genomes Consortium"/>
            <person name="Clark A.G."/>
            <person name="Eisen M.B."/>
            <person name="Smith D.R."/>
            <person name="Bergman C.M."/>
            <person name="Oliver B."/>
            <person name="Markow T.A."/>
            <person name="Kaufman T.C."/>
            <person name="Kellis M."/>
            <person name="Gelbart W."/>
            <person name="Iyer V.N."/>
            <person name="Pollard D.A."/>
            <person name="Sackton T.B."/>
            <person name="Larracuente A.M."/>
            <person name="Singh N.D."/>
            <person name="Abad J.P."/>
            <person name="Abt D.N."/>
            <person name="Adryan B."/>
            <person name="Aguade M."/>
            <person name="Akashi H."/>
            <person name="Anderson W.W."/>
            <person name="Aquadro C.F."/>
            <person name="Ardell D.H."/>
            <person name="Arguello R."/>
            <person name="Artieri C.G."/>
            <person name="Barbash D.A."/>
            <person name="Barker D."/>
            <person name="Barsanti P."/>
            <person name="Batterham P."/>
            <person name="Batzoglou S."/>
            <person name="Begun D."/>
            <person name="Bhutkar A."/>
            <person name="Blanco E."/>
            <person name="Bosak S.A."/>
            <person name="Bradley R.K."/>
            <person name="Brand A.D."/>
            <person name="Brent M.R."/>
            <person name="Brooks A.N."/>
            <person name="Brown R.H."/>
            <person name="Butlin R.K."/>
            <person name="Caggese C."/>
            <person name="Calvi B.R."/>
            <person name="Bernardo de Carvalho A."/>
            <person name="Caspi A."/>
            <person name="Castrezana S."/>
            <person name="Celniker S.E."/>
            <person name="Chang J.L."/>
            <person name="Chapple C."/>
            <person name="Chatterji S."/>
            <person name="Chinwalla A."/>
            <person name="Civetta A."/>
            <person name="Clifton S.W."/>
            <person name="Comeron J.M."/>
            <person name="Costello J.C."/>
            <person name="Coyne J.A."/>
            <person name="Daub J."/>
            <person name="David R.G."/>
            <person name="Delcher A.L."/>
            <person name="Delehaunty K."/>
            <person name="Do C.B."/>
            <person name="Ebling H."/>
            <person name="Edwards K."/>
            <person name="Eickbush T."/>
            <person name="Evans J.D."/>
            <person name="Filipski A."/>
            <person name="Findeiss S."/>
            <person name="Freyhult E."/>
            <person name="Fulton L."/>
            <person name="Fulton R."/>
            <person name="Garcia A.C."/>
            <person name="Gardiner A."/>
            <person name="Garfield D.A."/>
            <person name="Garvin B.E."/>
            <person name="Gibson G."/>
            <person name="Gilbert D."/>
            <person name="Gnerre S."/>
            <person name="Godfrey J."/>
            <person name="Good R."/>
            <person name="Gotea V."/>
            <person name="Gravely B."/>
            <person name="Greenberg A.J."/>
            <person name="Griffiths-Jones S."/>
            <person name="Gross S."/>
            <person name="Guigo R."/>
            <person name="Gustafson E.A."/>
            <person name="Haerty W."/>
            <person name="Hahn M.W."/>
            <person name="Halligan D.L."/>
            <person name="Halpern A.L."/>
            <person name="Halter G.M."/>
            <person name="Han M.V."/>
            <person name="Heger A."/>
            <person name="Hillier L."/>
            <person name="Hinrichs A.S."/>
            <person name="Holmes I."/>
            <person name="Hoskins R.A."/>
            <person name="Hubisz M.J."/>
            <person name="Hultmark D."/>
            <person name="Huntley M.A."/>
            <person name="Jaffe D.B."/>
            <person name="Jagadeeshan S."/>
            <person name="Jeck W.R."/>
            <person name="Johnson J."/>
            <person name="Jones C.D."/>
            <person name="Jordan W.C."/>
            <person name="Karpen G.H."/>
            <person name="Kataoka E."/>
            <person name="Keightley P.D."/>
            <person name="Kheradpour P."/>
            <person name="Kirkness E.F."/>
            <person name="Koerich L.B."/>
            <person name="Kristiansen K."/>
            <person name="Kudrna D."/>
            <person name="Kulathinal R.J."/>
            <person name="Kumar S."/>
            <person name="Kwok R."/>
            <person name="Lander E."/>
            <person name="Langley C.H."/>
            <person name="Lapoint R."/>
            <person name="Lazzaro B.P."/>
            <person name="Lee S.J."/>
            <person name="Levesque L."/>
            <person name="Li R."/>
            <person name="Lin C.F."/>
            <person name="Lin M.F."/>
            <person name="Lindblad-Toh K."/>
            <person name="Llopart A."/>
            <person name="Long M."/>
            <person name="Low L."/>
            <person name="Lozovsky E."/>
            <person name="Lu J."/>
            <person name="Luo M."/>
            <person name="Machado C.A."/>
            <person name="Makalowski W."/>
            <person name="Marzo M."/>
            <person name="Matsuda M."/>
            <person name="Matzkin L."/>
            <person name="McAllister B."/>
            <person name="McBride C.S."/>
            <person name="McKernan B."/>
            <person name="McKernan K."/>
            <person name="Mendez-Lago M."/>
            <person name="Minx P."/>
            <person name="Mollenhauer M.U."/>
            <person name="Montooth K."/>
            <person name="Mount S.M."/>
            <person name="Mu X."/>
            <person name="Myers E."/>
            <person name="Negre B."/>
            <person name="Newfeld S."/>
            <person name="Nielsen R."/>
            <person name="Noor M.A."/>
            <person name="O'Grady P."/>
            <person name="Pachter L."/>
            <person name="Papaceit M."/>
            <person name="Parisi M.J."/>
            <person name="Parisi M."/>
            <person name="Parts L."/>
            <person name="Pedersen J.S."/>
            <person name="Pesole G."/>
            <person name="Phillippy A.M."/>
            <person name="Ponting C.P."/>
            <person name="Pop M."/>
            <person name="Porcelli D."/>
            <person name="Powell J.R."/>
            <person name="Prohaska S."/>
            <person name="Pruitt K."/>
            <person name="Puig M."/>
            <person name="Quesneville H."/>
            <person name="Ram K.R."/>
            <person name="Rand D."/>
            <person name="Rasmussen M.D."/>
            <person name="Reed L.K."/>
            <person name="Reenan R."/>
            <person name="Reily A."/>
            <person name="Remington K.A."/>
            <person name="Rieger T.T."/>
            <person name="Ritchie M.G."/>
            <person name="Robin C."/>
            <person name="Rogers Y.H."/>
            <person name="Rohde C."/>
            <person name="Rozas J."/>
            <person name="Rubenfield M.J."/>
            <person name="Ruiz A."/>
            <person name="Russo S."/>
            <person name="Salzberg S.L."/>
            <person name="Sanchez-Gracia A."/>
            <person name="Saranga D.J."/>
            <person name="Sato H."/>
            <person name="Schaeffer S.W."/>
            <person name="Schatz M.C."/>
            <person name="Schlenke T."/>
            <person name="Schwartz R."/>
            <person name="Segarra C."/>
            <person name="Singh R.S."/>
            <person name="Sirot L."/>
            <person name="Sirota M."/>
            <person name="Sisneros N.B."/>
            <person name="Smith C.D."/>
            <person name="Smith T.F."/>
            <person name="Spieth J."/>
            <person name="Stage D.E."/>
            <person name="Stark A."/>
            <person name="Stephan W."/>
            <person name="Strausberg R.L."/>
            <person name="Strempel S."/>
            <person name="Sturgill D."/>
            <person name="Sutton G."/>
            <person name="Sutton G.G."/>
            <person name="Tao W."/>
            <person name="Teichmann S."/>
            <person name="Tobari Y.N."/>
            <person name="Tomimura Y."/>
            <person name="Tsolas J.M."/>
            <person name="Valente V.L."/>
            <person name="Venter E."/>
            <person name="Venter J.C."/>
            <person name="Vicario S."/>
            <person name="Vieira F.G."/>
            <person name="Vilella A.J."/>
            <person name="Villasante A."/>
            <person name="Walenz B."/>
            <person name="Wang J."/>
            <person name="Wasserman M."/>
            <person name="Watts T."/>
            <person name="Wilson D."/>
            <person name="Wilson R.K."/>
            <person name="Wing R.A."/>
            <person name="Wolfner M.F."/>
            <person name="Wong A."/>
            <person name="Wong G.K."/>
            <person name="Wu C.I."/>
            <person name="Wu G."/>
            <person name="Yamamoto D."/>
            <person name="Yang H.P."/>
            <person name="Yang S.P."/>
            <person name="Yorke J.A."/>
            <person name="Yoshida K."/>
            <person name="Zdobnov E."/>
            <person name="Zhang P."/>
            <person name="Zhang Y."/>
            <person name="Zimin A.V."/>
            <person name="Baldwin J."/>
            <person name="Abdouelleil A."/>
            <person name="Abdulkadir J."/>
            <person name="Abebe A."/>
            <person name="Abera B."/>
            <person name="Abreu J."/>
            <person name="Acer S.C."/>
            <person name="Aftuck L."/>
            <person name="Alexander A."/>
            <person name="An P."/>
            <person name="Anderson E."/>
            <person name="Anderson S."/>
            <person name="Arachi H."/>
            <person name="Azer M."/>
            <person name="Bachantsang P."/>
            <person name="Barry A."/>
            <person name="Bayul T."/>
            <person name="Berlin A."/>
            <person name="Bessette D."/>
            <person name="Bloom T."/>
            <person name="Blye J."/>
            <person name="Boguslavskiy L."/>
            <person name="Bonnet C."/>
            <person name="Boukhgalter B."/>
            <person name="Bourzgui I."/>
            <person name="Brown A."/>
            <person name="Cahill P."/>
            <person name="Channer S."/>
            <person name="Cheshatsang Y."/>
            <person name="Chuda L."/>
            <person name="Citroen M."/>
            <person name="Collymore A."/>
            <person name="Cooke P."/>
            <person name="Costello M."/>
            <person name="D'Aco K."/>
            <person name="Daza R."/>
            <person name="De Haan G."/>
            <person name="DeGray S."/>
            <person name="DeMaso C."/>
            <person name="Dhargay N."/>
            <person name="Dooley K."/>
            <person name="Dooley E."/>
            <person name="Doricent M."/>
            <person name="Dorje P."/>
            <person name="Dorjee K."/>
            <person name="Dupes A."/>
            <person name="Elong R."/>
            <person name="Falk J."/>
            <person name="Farina A."/>
            <person name="Faro S."/>
            <person name="Ferguson D."/>
            <person name="Fisher S."/>
            <person name="Foley C.D."/>
            <person name="Franke A."/>
            <person name="Friedrich D."/>
            <person name="Gadbois L."/>
            <person name="Gearin G."/>
            <person name="Gearin C.R."/>
            <person name="Giannoukos G."/>
            <person name="Goode T."/>
            <person name="Graham J."/>
            <person name="Grandbois E."/>
            <person name="Grewal S."/>
            <person name="Gyaltsen K."/>
            <person name="Hafez N."/>
            <person name="Hagos B."/>
            <person name="Hall J."/>
            <person name="Henson C."/>
            <person name="Hollinger A."/>
            <person name="Honan T."/>
            <person name="Huard M.D."/>
            <person name="Hughes L."/>
            <person name="Hurhula B."/>
            <person name="Husby M.E."/>
            <person name="Kamat A."/>
            <person name="Kanga B."/>
            <person name="Kashin S."/>
            <person name="Khazanovich D."/>
            <person name="Kisner P."/>
            <person name="Lance K."/>
            <person name="Lara M."/>
            <person name="Lee W."/>
            <person name="Lennon N."/>
            <person name="Letendre F."/>
            <person name="LeVine R."/>
            <person name="Lipovsky A."/>
            <person name="Liu X."/>
            <person name="Liu J."/>
            <person name="Liu S."/>
            <person name="Lokyitsang T."/>
            <person name="Lokyitsang Y."/>
            <person name="Lubonja R."/>
            <person name="Lui A."/>
            <person name="MacDonald P."/>
            <person name="Magnisalis V."/>
            <person name="Maru K."/>
            <person name="Matthews C."/>
            <person name="McCusker W."/>
            <person name="McDonough S."/>
            <person name="Mehta T."/>
            <person name="Meldrim J."/>
            <person name="Meneus L."/>
            <person name="Mihai O."/>
            <person name="Mihalev A."/>
            <person name="Mihova T."/>
            <person name="Mittelman R."/>
            <person name="Mlenga V."/>
            <person name="Montmayeur A."/>
            <person name="Mulrain L."/>
            <person name="Navidi A."/>
            <person name="Naylor J."/>
            <person name="Negash T."/>
            <person name="Nguyen T."/>
            <person name="Nguyen N."/>
            <person name="Nicol R."/>
            <person name="Norbu C."/>
            <person name="Norbu N."/>
            <person name="Novod N."/>
            <person name="O'Neill B."/>
            <person name="Osman S."/>
            <person name="Markiewicz E."/>
            <person name="Oyono O.L."/>
            <person name="Patti C."/>
            <person name="Phunkhang P."/>
            <person name="Pierre F."/>
            <person name="Priest M."/>
            <person name="Raghuraman S."/>
            <person name="Rege F."/>
            <person name="Reyes R."/>
            <person name="Rise C."/>
            <person name="Rogov P."/>
            <person name="Ross K."/>
            <person name="Ryan E."/>
            <person name="Settipalli S."/>
            <person name="Shea T."/>
            <person name="Sherpa N."/>
            <person name="Shi L."/>
            <person name="Shih D."/>
            <person name="Sparrow T."/>
            <person name="Spaulding J."/>
            <person name="Stalker J."/>
            <person name="Stange-Thomann N."/>
            <person name="Stavropoulos S."/>
            <person name="Stone C."/>
            <person name="Strader C."/>
            <person name="Tesfaye S."/>
            <person name="Thomson T."/>
            <person name="Thoulutsang Y."/>
            <person name="Thoulutsang D."/>
            <person name="Topham K."/>
            <person name="Topping I."/>
            <person name="Tsamla T."/>
            <person name="Vassiliev H."/>
            <person name="Vo A."/>
            <person name="Wangchuk T."/>
            <person name="Wangdi T."/>
            <person name="Weiand M."/>
            <person name="Wilkinson J."/>
            <person name="Wilson A."/>
            <person name="Yadav S."/>
            <person name="Young G."/>
            <person name="Yu Q."/>
            <person name="Zembek L."/>
            <person name="Zhong D."/>
            <person name="Zimmer A."/>
            <person name="Zwirko Z."/>
            <person name="Jaffe D.B."/>
            <person name="Alvarez P."/>
            <person name="Brockman W."/>
            <person name="Butler J."/>
            <person name="Chin C."/>
            <person name="Gnerre S."/>
            <person name="Grabherr M."/>
            <person name="Kleber M."/>
            <person name="Mauceli E."/>
            <person name="MacCallum I."/>
        </authorList>
    </citation>
    <scope>NUCLEOTIDE SEQUENCE [LARGE SCALE GENOMIC DNA]</scope>
    <source>
        <strain evidence="3">Rob3c / Tucson 14021-0248.25</strain>
    </source>
</reference>
<gene>
    <name evidence="2" type="primary">Dsec\GM22732</name>
    <name evidence="2" type="ORF">Dsec_GM22732</name>
</gene>
<organism evidence="3">
    <name type="scientific">Drosophila sechellia</name>
    <name type="common">Fruit fly</name>
    <dbReference type="NCBI Taxonomy" id="7238"/>
    <lineage>
        <taxon>Eukaryota</taxon>
        <taxon>Metazoa</taxon>
        <taxon>Ecdysozoa</taxon>
        <taxon>Arthropoda</taxon>
        <taxon>Hexapoda</taxon>
        <taxon>Insecta</taxon>
        <taxon>Pterygota</taxon>
        <taxon>Neoptera</taxon>
        <taxon>Endopterygota</taxon>
        <taxon>Diptera</taxon>
        <taxon>Brachycera</taxon>
        <taxon>Muscomorpha</taxon>
        <taxon>Ephydroidea</taxon>
        <taxon>Drosophilidae</taxon>
        <taxon>Drosophila</taxon>
        <taxon>Sophophora</taxon>
    </lineage>
</organism>
<evidence type="ECO:0000256" key="1">
    <source>
        <dbReference type="SAM" id="MobiDB-lite"/>
    </source>
</evidence>
<dbReference type="AlphaFoldDB" id="B4I770"/>
<name>B4I770_DROSE</name>
<dbReference type="EMBL" id="CH480823">
    <property type="protein sequence ID" value="EDW56168.1"/>
    <property type="molecule type" value="Genomic_DNA"/>
</dbReference>
<protein>
    <submittedName>
        <fullName evidence="2">GM22732</fullName>
    </submittedName>
</protein>
<dbReference type="HOGENOM" id="CLU_2998664_0_0_1"/>
<evidence type="ECO:0000313" key="2">
    <source>
        <dbReference type="EMBL" id="EDW56168.1"/>
    </source>
</evidence>